<evidence type="ECO:0000313" key="8">
    <source>
        <dbReference type="Proteomes" id="UP000011083"/>
    </source>
</evidence>
<evidence type="ECO:0000256" key="1">
    <source>
        <dbReference type="ARBA" id="ARBA00022676"/>
    </source>
</evidence>
<dbReference type="STRING" id="1257118.L8GDJ5"/>
<evidence type="ECO:0000259" key="6">
    <source>
        <dbReference type="Pfam" id="PF00644"/>
    </source>
</evidence>
<keyword evidence="8" id="KW-1185">Reference proteome</keyword>
<keyword evidence="5" id="KW-0812">Transmembrane</keyword>
<dbReference type="KEGG" id="acan:ACA1_108300"/>
<sequence length="291" mass="32557">MESETSEVAASPASEEVLQRRDLEVNILQTLPPLSTLARDEESVHKLPLKSLRFLDWLFHPPAFRLKEITVDEFNVKTSFHSETAGAARSGSLPQHIFEVVYDESPSSSTSGAASFALEALQRYQSVAQKHGTVVGYHASSLENFHSILWNGLDTKYSKQGLFGEGIYLSTDASVCMTFWTSAPSWERSAIGPRVGLIAGCEVANDPEYVSHGKRETNDASLPEQYLLSKSNDHVRVKYLLVLSEAHKPKAPQRKINRNALVIFLFVLLLAFVAFLRSPAWKRLRNKWLGR</sequence>
<dbReference type="GO" id="GO:0003950">
    <property type="term" value="F:NAD+ poly-ADP-ribosyltransferase activity"/>
    <property type="evidence" value="ECO:0007669"/>
    <property type="project" value="InterPro"/>
</dbReference>
<evidence type="ECO:0000256" key="3">
    <source>
        <dbReference type="ARBA" id="ARBA00022695"/>
    </source>
</evidence>
<keyword evidence="4" id="KW-0520">NAD</keyword>
<reference evidence="7 8" key="1">
    <citation type="journal article" date="2013" name="Genome Biol.">
        <title>Genome of Acanthamoeba castellanii highlights extensive lateral gene transfer and early evolution of tyrosine kinase signaling.</title>
        <authorList>
            <person name="Clarke M."/>
            <person name="Lohan A.J."/>
            <person name="Liu B."/>
            <person name="Lagkouvardos I."/>
            <person name="Roy S."/>
            <person name="Zafar N."/>
            <person name="Bertelli C."/>
            <person name="Schilde C."/>
            <person name="Kianianmomeni A."/>
            <person name="Burglin T.R."/>
            <person name="Frech C."/>
            <person name="Turcotte B."/>
            <person name="Kopec K.O."/>
            <person name="Synnott J.M."/>
            <person name="Choo C."/>
            <person name="Paponov I."/>
            <person name="Finkler A."/>
            <person name="Soon Heng Tan C."/>
            <person name="Hutchins A.P."/>
            <person name="Weinmeier T."/>
            <person name="Rattei T."/>
            <person name="Chu J.S."/>
            <person name="Gimenez G."/>
            <person name="Irimia M."/>
            <person name="Rigden D.J."/>
            <person name="Fitzpatrick D.A."/>
            <person name="Lorenzo-Morales J."/>
            <person name="Bateman A."/>
            <person name="Chiu C.H."/>
            <person name="Tang P."/>
            <person name="Hegemann P."/>
            <person name="Fromm H."/>
            <person name="Raoult D."/>
            <person name="Greub G."/>
            <person name="Miranda-Saavedra D."/>
            <person name="Chen N."/>
            <person name="Nash P."/>
            <person name="Ginger M.L."/>
            <person name="Horn M."/>
            <person name="Schaap P."/>
            <person name="Caler L."/>
            <person name="Loftus B."/>
        </authorList>
    </citation>
    <scope>NUCLEOTIDE SEQUENCE [LARGE SCALE GENOMIC DNA]</scope>
    <source>
        <strain evidence="7 8">Neff</strain>
    </source>
</reference>
<feature type="transmembrane region" description="Helical" evidence="5">
    <location>
        <begin position="260"/>
        <end position="277"/>
    </location>
</feature>
<protein>
    <submittedName>
        <fullName evidence="7">Poly(ADPribose) polymerase catalytic domain containing protein</fullName>
    </submittedName>
</protein>
<dbReference type="EMBL" id="KB008174">
    <property type="protein sequence ID" value="ELR10793.1"/>
    <property type="molecule type" value="Genomic_DNA"/>
</dbReference>
<dbReference type="Pfam" id="PF00644">
    <property type="entry name" value="PARP"/>
    <property type="match status" value="1"/>
</dbReference>
<dbReference type="SUPFAM" id="SSF56399">
    <property type="entry name" value="ADP-ribosylation"/>
    <property type="match status" value="1"/>
</dbReference>
<accession>L8GDJ5</accession>
<dbReference type="GO" id="GO:0016779">
    <property type="term" value="F:nucleotidyltransferase activity"/>
    <property type="evidence" value="ECO:0007669"/>
    <property type="project" value="UniProtKB-KW"/>
</dbReference>
<dbReference type="GeneID" id="14911191"/>
<keyword evidence="5" id="KW-0472">Membrane</keyword>
<dbReference type="Gene3D" id="3.90.228.10">
    <property type="match status" value="1"/>
</dbReference>
<evidence type="ECO:0000313" key="7">
    <source>
        <dbReference type="EMBL" id="ELR10793.1"/>
    </source>
</evidence>
<organism evidence="7 8">
    <name type="scientific">Acanthamoeba castellanii (strain ATCC 30010 / Neff)</name>
    <dbReference type="NCBI Taxonomy" id="1257118"/>
    <lineage>
        <taxon>Eukaryota</taxon>
        <taxon>Amoebozoa</taxon>
        <taxon>Discosea</taxon>
        <taxon>Longamoebia</taxon>
        <taxon>Centramoebida</taxon>
        <taxon>Acanthamoebidae</taxon>
        <taxon>Acanthamoeba</taxon>
    </lineage>
</organism>
<dbReference type="InterPro" id="IPR051838">
    <property type="entry name" value="ARTD_PARP"/>
</dbReference>
<evidence type="ECO:0000256" key="4">
    <source>
        <dbReference type="ARBA" id="ARBA00023027"/>
    </source>
</evidence>
<dbReference type="OMA" id="PWIFSIG"/>
<keyword evidence="3" id="KW-0548">Nucleotidyltransferase</keyword>
<name>L8GDJ5_ACACF</name>
<dbReference type="InterPro" id="IPR012317">
    <property type="entry name" value="Poly(ADP-ribose)pol_cat_dom"/>
</dbReference>
<evidence type="ECO:0000256" key="2">
    <source>
        <dbReference type="ARBA" id="ARBA00022679"/>
    </source>
</evidence>
<feature type="domain" description="PARP catalytic" evidence="6">
    <location>
        <begin position="121"/>
        <end position="179"/>
    </location>
</feature>
<keyword evidence="5" id="KW-1133">Transmembrane helix</keyword>
<dbReference type="VEuPathDB" id="AmoebaDB:ACA1_108300"/>
<keyword evidence="1" id="KW-0328">Glycosyltransferase</keyword>
<dbReference type="RefSeq" id="XP_004332806.1">
    <property type="nucleotide sequence ID" value="XM_004332758.1"/>
</dbReference>
<dbReference type="PANTHER" id="PTHR21328">
    <property type="entry name" value="POLY ADP-RIBOSE POLYMERASE FAMILY, MEMBER PARP"/>
    <property type="match status" value="1"/>
</dbReference>
<dbReference type="OrthoDB" id="19501at2759"/>
<dbReference type="AlphaFoldDB" id="L8GDJ5"/>
<dbReference type="Proteomes" id="UP000011083">
    <property type="component" value="Unassembled WGS sequence"/>
</dbReference>
<keyword evidence="2" id="KW-0808">Transferase</keyword>
<evidence type="ECO:0000256" key="5">
    <source>
        <dbReference type="SAM" id="Phobius"/>
    </source>
</evidence>
<gene>
    <name evidence="7" type="ORF">ACA1_108300</name>
</gene>
<proteinExistence type="predicted"/>